<organism evidence="4 5">
    <name type="scientific">Chaetoceros tenuissimus</name>
    <dbReference type="NCBI Taxonomy" id="426638"/>
    <lineage>
        <taxon>Eukaryota</taxon>
        <taxon>Sar</taxon>
        <taxon>Stramenopiles</taxon>
        <taxon>Ochrophyta</taxon>
        <taxon>Bacillariophyta</taxon>
        <taxon>Coscinodiscophyceae</taxon>
        <taxon>Chaetocerotophycidae</taxon>
        <taxon>Chaetocerotales</taxon>
        <taxon>Chaetocerotaceae</taxon>
        <taxon>Chaetoceros</taxon>
    </lineage>
</organism>
<dbReference type="InterPro" id="IPR036770">
    <property type="entry name" value="Ankyrin_rpt-contain_sf"/>
</dbReference>
<evidence type="ECO:0000256" key="1">
    <source>
        <dbReference type="ARBA" id="ARBA00022737"/>
    </source>
</evidence>
<accession>A0AAD3CKG2</accession>
<evidence type="ECO:0000256" key="2">
    <source>
        <dbReference type="ARBA" id="ARBA00023043"/>
    </source>
</evidence>
<dbReference type="SUPFAM" id="SSF48403">
    <property type="entry name" value="Ankyrin repeat"/>
    <property type="match status" value="1"/>
</dbReference>
<sequence length="304" mass="35203">MSLPTEMIGRCASFLDVSSVQNTLVSFTGTSPQIMESIRHEYLRGNLNYLLTIHEQTCWEKKYRDTLTWMKYNDWKAIFHFDYTDVMQHTTQENLSDAIAYYESIRRSPIFSHECCKPFYDIISCAERGIVEIAQYLLQQGHDVNQEVTIDNSHFEHHHRALNAALANPSSDMLLFLLDQQNLELNYTFQTTFGNTLVHFAAGEEKVSLENFRFYISRLSKEMVNARDSIGKTALHYVCWFLTEDYQQKAELLLKKGADVNAFGNDYQDPLQVLLEAGRHRRRCVDDAENLLKSYGAIEVRVGP</sequence>
<dbReference type="PANTHER" id="PTHR24123">
    <property type="entry name" value="ANKYRIN REPEAT-CONTAINING"/>
    <property type="match status" value="1"/>
</dbReference>
<dbReference type="AlphaFoldDB" id="A0AAD3CKG2"/>
<keyword evidence="2 3" id="KW-0040">ANK repeat</keyword>
<dbReference type="EMBL" id="BLLK01000023">
    <property type="protein sequence ID" value="GFH47576.1"/>
    <property type="molecule type" value="Genomic_DNA"/>
</dbReference>
<protein>
    <submittedName>
        <fullName evidence="4">Uncharacterized protein</fullName>
    </submittedName>
</protein>
<evidence type="ECO:0000313" key="5">
    <source>
        <dbReference type="Proteomes" id="UP001054902"/>
    </source>
</evidence>
<reference evidence="4 5" key="1">
    <citation type="journal article" date="2021" name="Sci. Rep.">
        <title>The genome of the diatom Chaetoceros tenuissimus carries an ancient integrated fragment of an extant virus.</title>
        <authorList>
            <person name="Hongo Y."/>
            <person name="Kimura K."/>
            <person name="Takaki Y."/>
            <person name="Yoshida Y."/>
            <person name="Baba S."/>
            <person name="Kobayashi G."/>
            <person name="Nagasaki K."/>
            <person name="Hano T."/>
            <person name="Tomaru Y."/>
        </authorList>
    </citation>
    <scope>NUCLEOTIDE SEQUENCE [LARGE SCALE GENOMIC DNA]</scope>
    <source>
        <strain evidence="4 5">NIES-3715</strain>
    </source>
</reference>
<evidence type="ECO:0000256" key="3">
    <source>
        <dbReference type="PROSITE-ProRule" id="PRU00023"/>
    </source>
</evidence>
<proteinExistence type="predicted"/>
<dbReference type="PROSITE" id="PS50088">
    <property type="entry name" value="ANK_REPEAT"/>
    <property type="match status" value="1"/>
</dbReference>
<dbReference type="Pfam" id="PF12796">
    <property type="entry name" value="Ank_2"/>
    <property type="match status" value="1"/>
</dbReference>
<evidence type="ECO:0000313" key="4">
    <source>
        <dbReference type="EMBL" id="GFH47576.1"/>
    </source>
</evidence>
<keyword evidence="5" id="KW-1185">Reference proteome</keyword>
<gene>
    <name evidence="4" type="ORF">CTEN210_04051</name>
</gene>
<comment type="caution">
    <text evidence="4">The sequence shown here is derived from an EMBL/GenBank/DDBJ whole genome shotgun (WGS) entry which is preliminary data.</text>
</comment>
<dbReference type="Gene3D" id="1.25.40.20">
    <property type="entry name" value="Ankyrin repeat-containing domain"/>
    <property type="match status" value="2"/>
</dbReference>
<keyword evidence="1" id="KW-0677">Repeat</keyword>
<dbReference type="Proteomes" id="UP001054902">
    <property type="component" value="Unassembled WGS sequence"/>
</dbReference>
<dbReference type="InterPro" id="IPR051165">
    <property type="entry name" value="Multifunctional_ANK_Repeat"/>
</dbReference>
<feature type="repeat" description="ANK" evidence="3">
    <location>
        <begin position="230"/>
        <end position="265"/>
    </location>
</feature>
<dbReference type="PANTHER" id="PTHR24123:SF33">
    <property type="entry name" value="PROTEIN HOS4"/>
    <property type="match status" value="1"/>
</dbReference>
<name>A0AAD3CKG2_9STRA</name>
<dbReference type="InterPro" id="IPR002110">
    <property type="entry name" value="Ankyrin_rpt"/>
</dbReference>